<evidence type="ECO:0008006" key="2">
    <source>
        <dbReference type="Google" id="ProtNLM"/>
    </source>
</evidence>
<organism evidence="1">
    <name type="scientific">Desulfobacca acetoxidans</name>
    <dbReference type="NCBI Taxonomy" id="60893"/>
    <lineage>
        <taxon>Bacteria</taxon>
        <taxon>Pseudomonadati</taxon>
        <taxon>Thermodesulfobacteriota</taxon>
        <taxon>Desulfobaccia</taxon>
        <taxon>Desulfobaccales</taxon>
        <taxon>Desulfobaccaceae</taxon>
        <taxon>Desulfobacca</taxon>
    </lineage>
</organism>
<protein>
    <recommendedName>
        <fullName evidence="2">PepSY domain-containing protein</fullName>
    </recommendedName>
</protein>
<gene>
    <name evidence="1" type="ORF">ENV62_07525</name>
</gene>
<sequence length="175" mass="19005">MWKALRFGILALFFLVVLVLPTSAKKGKGGGPALPPRITAEQAQEAVKAALPRLRAGKAWVKEGKWGDKKLEVALLLEDKVVGRLRLNPVSGDILPKGFKPQERQTTISPDQARAVVSQALPLLQVGAARLAKNGNWKLELTWKGSAVADITVNGQDGTILTDWKAAKDLERWGK</sequence>
<dbReference type="EMBL" id="DTHB01000049">
    <property type="protein sequence ID" value="HGB15067.1"/>
    <property type="molecule type" value="Genomic_DNA"/>
</dbReference>
<reference evidence="1" key="1">
    <citation type="journal article" date="2020" name="mSystems">
        <title>Genome- and Community-Level Interaction Insights into Carbon Utilization and Element Cycling Functions of Hydrothermarchaeota in Hydrothermal Sediment.</title>
        <authorList>
            <person name="Zhou Z."/>
            <person name="Liu Y."/>
            <person name="Xu W."/>
            <person name="Pan J."/>
            <person name="Luo Z.H."/>
            <person name="Li M."/>
        </authorList>
    </citation>
    <scope>NUCLEOTIDE SEQUENCE [LARGE SCALE GENOMIC DNA]</scope>
    <source>
        <strain evidence="1">SpSt-776</strain>
    </source>
</reference>
<dbReference type="AlphaFoldDB" id="A0A7C3SLA6"/>
<proteinExistence type="predicted"/>
<evidence type="ECO:0000313" key="1">
    <source>
        <dbReference type="EMBL" id="HGB15067.1"/>
    </source>
</evidence>
<accession>A0A7C3SLA6</accession>
<name>A0A7C3SLA6_9BACT</name>
<comment type="caution">
    <text evidence="1">The sequence shown here is derived from an EMBL/GenBank/DDBJ whole genome shotgun (WGS) entry which is preliminary data.</text>
</comment>